<dbReference type="GO" id="GO:0005874">
    <property type="term" value="C:microtubule"/>
    <property type="evidence" value="ECO:0007669"/>
    <property type="project" value="UniProtKB-KW"/>
</dbReference>
<evidence type="ECO:0000256" key="4">
    <source>
        <dbReference type="ARBA" id="ARBA00022448"/>
    </source>
</evidence>
<dbReference type="InterPro" id="IPR045292">
    <property type="entry name" value="Complex1_LYR_NDUFB9_LYRM3"/>
</dbReference>
<keyword evidence="16" id="KW-1185">Reference proteome</keyword>
<dbReference type="InterPro" id="IPR021881">
    <property type="entry name" value="NACK_C"/>
</dbReference>
<keyword evidence="5" id="KW-0679">Respiratory chain</keyword>
<evidence type="ECO:0000259" key="14">
    <source>
        <dbReference type="Pfam" id="PF11995"/>
    </source>
</evidence>
<evidence type="ECO:0000313" key="15">
    <source>
        <dbReference type="EMBL" id="GKV24101.1"/>
    </source>
</evidence>
<evidence type="ECO:0000256" key="10">
    <source>
        <dbReference type="ARBA" id="ARBA00023128"/>
    </source>
</evidence>
<comment type="similarity">
    <text evidence="2">Belongs to the complex I LYR family.</text>
</comment>
<evidence type="ECO:0000256" key="6">
    <source>
        <dbReference type="ARBA" id="ARBA00022701"/>
    </source>
</evidence>
<organism evidence="15 16">
    <name type="scientific">Rubroshorea leprosula</name>
    <dbReference type="NCBI Taxonomy" id="152421"/>
    <lineage>
        <taxon>Eukaryota</taxon>
        <taxon>Viridiplantae</taxon>
        <taxon>Streptophyta</taxon>
        <taxon>Embryophyta</taxon>
        <taxon>Tracheophyta</taxon>
        <taxon>Spermatophyta</taxon>
        <taxon>Magnoliopsida</taxon>
        <taxon>eudicotyledons</taxon>
        <taxon>Gunneridae</taxon>
        <taxon>Pentapetalae</taxon>
        <taxon>rosids</taxon>
        <taxon>malvids</taxon>
        <taxon>Malvales</taxon>
        <taxon>Dipterocarpaceae</taxon>
        <taxon>Rubroshorea</taxon>
    </lineage>
</organism>
<comment type="caution">
    <text evidence="15">The sequence shown here is derived from an EMBL/GenBank/DDBJ whole genome shotgun (WGS) entry which is preliminary data.</text>
</comment>
<dbReference type="EMBL" id="BPVZ01000064">
    <property type="protein sequence ID" value="GKV24101.1"/>
    <property type="molecule type" value="Genomic_DNA"/>
</dbReference>
<gene>
    <name evidence="15" type="ORF">SLEP1_g33755</name>
</gene>
<dbReference type="GO" id="GO:0005743">
    <property type="term" value="C:mitochondrial inner membrane"/>
    <property type="evidence" value="ECO:0007669"/>
    <property type="project" value="UniProtKB-SubCell"/>
</dbReference>
<evidence type="ECO:0000256" key="8">
    <source>
        <dbReference type="ARBA" id="ARBA00022982"/>
    </source>
</evidence>
<sequence length="212" mass="24717">MAVICLHLSVSLSEFPKGKVRGQGAARRMSGASTAAYLARRAAQKERVRILYRRALKDTLNWAVHRHLFYQDASDLRERFDANKHVTCSVFKDLGLFGDVAFFFAGMRALRRERETLSKLMRRRFSEEERLQLYQKWDIGLNSKQRRLQLVNQLWTDTNNMERIKESATIVAKLIRFVEQGQAIKEMFGLSFTPARPRRRSFGWKNSMASLL</sequence>
<keyword evidence="9" id="KW-0007">Acetylation</keyword>
<keyword evidence="4" id="KW-0813">Transport</keyword>
<evidence type="ECO:0000256" key="3">
    <source>
        <dbReference type="ARBA" id="ARBA00018684"/>
    </source>
</evidence>
<evidence type="ECO:0000256" key="11">
    <source>
        <dbReference type="ARBA" id="ARBA00023136"/>
    </source>
</evidence>
<keyword evidence="8" id="KW-0249">Electron transport</keyword>
<dbReference type="AlphaFoldDB" id="A0AAV5KHX2"/>
<comment type="subcellular location">
    <subcellularLocation>
        <location evidence="1">Mitochondrion inner membrane</location>
        <topology evidence="1">Peripheral membrane protein</topology>
        <orientation evidence="1">Matrix side</orientation>
    </subcellularLocation>
</comment>
<dbReference type="CDD" id="cd20263">
    <property type="entry name" value="Complex1_LYR_NDUFB9_LYRM3"/>
    <property type="match status" value="1"/>
</dbReference>
<reference evidence="15 16" key="1">
    <citation type="journal article" date="2021" name="Commun. Biol.">
        <title>The genome of Shorea leprosula (Dipterocarpaceae) highlights the ecological relevance of drought in aseasonal tropical rainforests.</title>
        <authorList>
            <person name="Ng K.K.S."/>
            <person name="Kobayashi M.J."/>
            <person name="Fawcett J.A."/>
            <person name="Hatakeyama M."/>
            <person name="Paape T."/>
            <person name="Ng C.H."/>
            <person name="Ang C.C."/>
            <person name="Tnah L.H."/>
            <person name="Lee C.T."/>
            <person name="Nishiyama T."/>
            <person name="Sese J."/>
            <person name="O'Brien M.J."/>
            <person name="Copetti D."/>
            <person name="Mohd Noor M.I."/>
            <person name="Ong R.C."/>
            <person name="Putra M."/>
            <person name="Sireger I.Z."/>
            <person name="Indrioko S."/>
            <person name="Kosugi Y."/>
            <person name="Izuno A."/>
            <person name="Isagi Y."/>
            <person name="Lee S.L."/>
            <person name="Shimizu K.K."/>
        </authorList>
    </citation>
    <scope>NUCLEOTIDE SEQUENCE [LARGE SCALE GENOMIC DNA]</scope>
    <source>
        <strain evidence="15">214</strain>
    </source>
</reference>
<accession>A0AAV5KHX2</accession>
<evidence type="ECO:0000256" key="2">
    <source>
        <dbReference type="ARBA" id="ARBA00009508"/>
    </source>
</evidence>
<keyword evidence="10" id="KW-0496">Mitochondrion</keyword>
<evidence type="ECO:0000256" key="7">
    <source>
        <dbReference type="ARBA" id="ARBA00022792"/>
    </source>
</evidence>
<dbReference type="GO" id="GO:0006120">
    <property type="term" value="P:mitochondrial electron transport, NADH to ubiquinone"/>
    <property type="evidence" value="ECO:0007669"/>
    <property type="project" value="InterPro"/>
</dbReference>
<evidence type="ECO:0000256" key="1">
    <source>
        <dbReference type="ARBA" id="ARBA00004443"/>
    </source>
</evidence>
<dbReference type="Proteomes" id="UP001054252">
    <property type="component" value="Unassembled WGS sequence"/>
</dbReference>
<protein>
    <recommendedName>
        <fullName evidence="3">NADH dehydrogenase [ubiquinone] 1 beta subcomplex subunit 9</fullName>
    </recommendedName>
    <alternativeName>
        <fullName evidence="12">Complex I-B22</fullName>
    </alternativeName>
    <alternativeName>
        <fullName evidence="13">NADH-ubiquinone oxidoreductase B22 subunit</fullName>
    </alternativeName>
</protein>
<proteinExistence type="inferred from homology"/>
<evidence type="ECO:0000256" key="9">
    <source>
        <dbReference type="ARBA" id="ARBA00022990"/>
    </source>
</evidence>
<dbReference type="Pfam" id="PF11995">
    <property type="entry name" value="DUF3490"/>
    <property type="match status" value="1"/>
</dbReference>
<evidence type="ECO:0000256" key="13">
    <source>
        <dbReference type="ARBA" id="ARBA00032528"/>
    </source>
</evidence>
<dbReference type="PANTHER" id="PTHR12868">
    <property type="entry name" value="NADH-UBIQUINONE OXIDOREDUCTASE B22 SUBUNIT"/>
    <property type="match status" value="1"/>
</dbReference>
<dbReference type="PANTHER" id="PTHR12868:SF0">
    <property type="entry name" value="NADH DEHYDROGENASE [UBIQUINONE] 1 BETA SUBCOMPLEX SUBUNIT 9"/>
    <property type="match status" value="1"/>
</dbReference>
<keyword evidence="11" id="KW-0472">Membrane</keyword>
<evidence type="ECO:0000313" key="16">
    <source>
        <dbReference type="Proteomes" id="UP001054252"/>
    </source>
</evidence>
<evidence type="ECO:0000256" key="5">
    <source>
        <dbReference type="ARBA" id="ARBA00022660"/>
    </source>
</evidence>
<evidence type="ECO:0000256" key="12">
    <source>
        <dbReference type="ARBA" id="ARBA00030192"/>
    </source>
</evidence>
<keyword evidence="7" id="KW-0999">Mitochondrion inner membrane</keyword>
<keyword evidence="6" id="KW-0493">Microtubule</keyword>
<feature type="domain" description="NPK1-activating kinesin-like protein C-terminal" evidence="14">
    <location>
        <begin position="105"/>
        <end position="194"/>
    </location>
</feature>
<dbReference type="InterPro" id="IPR033034">
    <property type="entry name" value="NDUFB9"/>
</dbReference>
<name>A0AAV5KHX2_9ROSI</name>